<dbReference type="Pfam" id="PF13672">
    <property type="entry name" value="PP2C_2"/>
    <property type="match status" value="1"/>
</dbReference>
<evidence type="ECO:0000313" key="3">
    <source>
        <dbReference type="EMBL" id="MBD2279278.1"/>
    </source>
</evidence>
<dbReference type="SMART" id="SM00332">
    <property type="entry name" value="PP2Cc"/>
    <property type="match status" value="1"/>
</dbReference>
<sequence>MENDAVTLCCPNEYCQSANPLTHKFCQQCSTPLPKRYLWAVGSDFSHCHPGSILSDAGDSEALRRNRYLVINKSILLDIKPGLLPEIPELDNLEKIRPYLKLITYRLHIPQVYGVLNLSNGQTKTEILLLEKPPLIVNASITQVSLCQSLDDSWSQASSMRQIHWLWQLANLWQPLVIEGVASSLLDNSVLRVEGVLIRLLELRFDDKNSPTLCQLGEFWQQLLPTTKPNIAPFVQQVCDWLIKGEINSSSQLIKILDQGLSQLAKSQTATIKIYTKTDPGPSRPRNEDACYPAGDTLITKSPTENTLAIVCDGIGGHEGGNVASNLAIETIYKQVKELTSVPTDNIDPSLLLLDLERTVAKANDKISQRNDNEHRQGRQRMGTTIVMALPIAHEIYIAHVGDSRAYWITHHGCHQVTLDDDVASREVRLGYALYREALEHRGSGSLVQALGMSKSTSLHPTSQRFIVDEDAVFLLTSDGLSDFDRVEESWETEILPLLSGKTSIEDVAQRLIEIANTKNGHDNATIALVHYHVEYSEPETIITADISHLLPDTELYSAGDDTANGQSFINNPKTQVISERKTAKLSQLPLQLFILLGLTLSSGLLGYWFKLQIKSPTTIISSPSPFSSQPPPLTAQRTLDNLSLNWVIQANSLITLNKQTFPAKSFFQVIDKKPNPNDGNNPDVSLRVCQKSNPAPETLKRVQLKFSELQALAKDISILQSDQSSICE</sequence>
<dbReference type="SUPFAM" id="SSF81606">
    <property type="entry name" value="PP2C-like"/>
    <property type="match status" value="1"/>
</dbReference>
<dbReference type="SMART" id="SM00331">
    <property type="entry name" value="PP2C_SIG"/>
    <property type="match status" value="1"/>
</dbReference>
<dbReference type="PROSITE" id="PS51746">
    <property type="entry name" value="PPM_2"/>
    <property type="match status" value="1"/>
</dbReference>
<dbReference type="Gene3D" id="3.60.40.10">
    <property type="entry name" value="PPM-type phosphatase domain"/>
    <property type="match status" value="1"/>
</dbReference>
<keyword evidence="4" id="KW-1185">Reference proteome</keyword>
<protein>
    <submittedName>
        <fullName evidence="3">Protein phosphatase 2C domain-containing protein</fullName>
    </submittedName>
</protein>
<organism evidence="3 4">
    <name type="scientific">Aphanizomenon flos-aquae FACHB-1040</name>
    <dbReference type="NCBI Taxonomy" id="2692887"/>
    <lineage>
        <taxon>Bacteria</taxon>
        <taxon>Bacillati</taxon>
        <taxon>Cyanobacteriota</taxon>
        <taxon>Cyanophyceae</taxon>
        <taxon>Nostocales</taxon>
        <taxon>Aphanizomenonaceae</taxon>
        <taxon>Aphanizomenon</taxon>
    </lineage>
</organism>
<name>A0ABR8BWI8_APHFL</name>
<keyword evidence="1" id="KW-0472">Membrane</keyword>
<keyword evidence="1" id="KW-0812">Transmembrane</keyword>
<accession>A0ABR8BWI8</accession>
<dbReference type="Proteomes" id="UP000606721">
    <property type="component" value="Unassembled WGS sequence"/>
</dbReference>
<dbReference type="InterPro" id="IPR001932">
    <property type="entry name" value="PPM-type_phosphatase-like_dom"/>
</dbReference>
<dbReference type="EMBL" id="JACJQT010000033">
    <property type="protein sequence ID" value="MBD2279278.1"/>
    <property type="molecule type" value="Genomic_DNA"/>
</dbReference>
<feature type="transmembrane region" description="Helical" evidence="1">
    <location>
        <begin position="589"/>
        <end position="610"/>
    </location>
</feature>
<keyword evidence="1" id="KW-1133">Transmembrane helix</keyword>
<gene>
    <name evidence="3" type="ORF">H6F99_13520</name>
</gene>
<dbReference type="CDD" id="cd00143">
    <property type="entry name" value="PP2Cc"/>
    <property type="match status" value="1"/>
</dbReference>
<dbReference type="InterPro" id="IPR036457">
    <property type="entry name" value="PPM-type-like_dom_sf"/>
</dbReference>
<evidence type="ECO:0000313" key="4">
    <source>
        <dbReference type="Proteomes" id="UP000606721"/>
    </source>
</evidence>
<evidence type="ECO:0000259" key="2">
    <source>
        <dbReference type="PROSITE" id="PS51746"/>
    </source>
</evidence>
<feature type="domain" description="PPM-type phosphatase" evidence="2">
    <location>
        <begin position="273"/>
        <end position="532"/>
    </location>
</feature>
<reference evidence="3 4" key="1">
    <citation type="journal article" date="2020" name="ISME J.">
        <title>Comparative genomics reveals insights into cyanobacterial evolution and habitat adaptation.</title>
        <authorList>
            <person name="Chen M.Y."/>
            <person name="Teng W.K."/>
            <person name="Zhao L."/>
            <person name="Hu C.X."/>
            <person name="Zhou Y.K."/>
            <person name="Han B.P."/>
            <person name="Song L.R."/>
            <person name="Shu W.S."/>
        </authorList>
    </citation>
    <scope>NUCLEOTIDE SEQUENCE [LARGE SCALE GENOMIC DNA]</scope>
    <source>
        <strain evidence="3 4">FACHB-1040</strain>
    </source>
</reference>
<dbReference type="RefSeq" id="WP_190383276.1">
    <property type="nucleotide sequence ID" value="NZ_JACJQT010000033.1"/>
</dbReference>
<comment type="caution">
    <text evidence="3">The sequence shown here is derived from an EMBL/GenBank/DDBJ whole genome shotgun (WGS) entry which is preliminary data.</text>
</comment>
<proteinExistence type="predicted"/>
<evidence type="ECO:0000256" key="1">
    <source>
        <dbReference type="SAM" id="Phobius"/>
    </source>
</evidence>